<dbReference type="InterPro" id="IPR011990">
    <property type="entry name" value="TPR-like_helical_dom_sf"/>
</dbReference>
<dbReference type="Gene3D" id="1.25.40.10">
    <property type="entry name" value="Tetratricopeptide repeat domain"/>
    <property type="match status" value="1"/>
</dbReference>
<name>A0A5C7AQ00_9FLAO</name>
<dbReference type="InterPro" id="IPR000801">
    <property type="entry name" value="Esterase-like"/>
</dbReference>
<dbReference type="InterPro" id="IPR029058">
    <property type="entry name" value="AB_hydrolase_fold"/>
</dbReference>
<evidence type="ECO:0000313" key="2">
    <source>
        <dbReference type="EMBL" id="TXE08635.1"/>
    </source>
</evidence>
<dbReference type="InterPro" id="IPR019734">
    <property type="entry name" value="TPR_rpt"/>
</dbReference>
<accession>A0A5C7AQ00</accession>
<dbReference type="InterPro" id="IPR050583">
    <property type="entry name" value="Mycobacterial_A85_antigen"/>
</dbReference>
<dbReference type="AlphaFoldDB" id="A0A5C7AQ00"/>
<dbReference type="RefSeq" id="WP_146892769.1">
    <property type="nucleotide sequence ID" value="NZ_VORX01000003.1"/>
</dbReference>
<dbReference type="Gene3D" id="3.40.50.1820">
    <property type="entry name" value="alpha/beta hydrolase"/>
    <property type="match status" value="1"/>
</dbReference>
<reference evidence="2 3" key="1">
    <citation type="submission" date="2019-08" db="EMBL/GenBank/DDBJ databases">
        <title>Genome sequence of Gelidibacter salicanalis IC162T.</title>
        <authorList>
            <person name="Bowman J.P."/>
        </authorList>
    </citation>
    <scope>NUCLEOTIDE SEQUENCE [LARGE SCALE GENOMIC DNA]</scope>
    <source>
        <strain evidence="2 3">IC162</strain>
    </source>
</reference>
<dbReference type="Pfam" id="PF00756">
    <property type="entry name" value="Esterase"/>
    <property type="match status" value="1"/>
</dbReference>
<keyword evidence="3" id="KW-1185">Reference proteome</keyword>
<dbReference type="PROSITE" id="PS50005">
    <property type="entry name" value="TPR"/>
    <property type="match status" value="1"/>
</dbReference>
<dbReference type="SUPFAM" id="SSF53474">
    <property type="entry name" value="alpha/beta-Hydrolases"/>
    <property type="match status" value="1"/>
</dbReference>
<gene>
    <name evidence="2" type="ORF">ES711_09050</name>
</gene>
<dbReference type="EMBL" id="VORX01000003">
    <property type="protein sequence ID" value="TXE08635.1"/>
    <property type="molecule type" value="Genomic_DNA"/>
</dbReference>
<evidence type="ECO:0000256" key="1">
    <source>
        <dbReference type="PROSITE-ProRule" id="PRU00339"/>
    </source>
</evidence>
<dbReference type="OrthoDB" id="1142077at2"/>
<sequence>MKNLALLLLFILTISMDAQVIYEPFYSSKLDQTREIKIQLPRNYNPEAKNKYPLVIVLDGDYLFEPFAGNLDYQAYWGEIPKSIVVGINQVNTRDTDLFYDSEIYFPAHEGASFFEFIGMELIPFIESKYNVSDFRIVAGHDASANFINYYMFKDNPIFKAYILFSPDLAPEMTTRVRERLTTLNTDTFYYVATSDNDISQLKDKILTHNSQLAGLSNPKIHYRFDNFTEADHYSLVGLGIPRVLNAIFALYKPINKQEYTTQMLTYEGGPFKYLEKKYNDIKLIYGFEKKVVENDMKAVVAAAAIKTDLEAFKELSKLARKEFPESMISAYYTGLYYEQENNSKKALQYYQSGLLLKPSEYVDKDVLLDKIYTIKGEN</sequence>
<comment type="caution">
    <text evidence="2">The sequence shown here is derived from an EMBL/GenBank/DDBJ whole genome shotgun (WGS) entry which is preliminary data.</text>
</comment>
<feature type="repeat" description="TPR" evidence="1">
    <location>
        <begin position="328"/>
        <end position="361"/>
    </location>
</feature>
<organism evidence="2 3">
    <name type="scientific">Gelidibacter salicanalis</name>
    <dbReference type="NCBI Taxonomy" id="291193"/>
    <lineage>
        <taxon>Bacteria</taxon>
        <taxon>Pseudomonadati</taxon>
        <taxon>Bacteroidota</taxon>
        <taxon>Flavobacteriia</taxon>
        <taxon>Flavobacteriales</taxon>
        <taxon>Flavobacteriaceae</taxon>
        <taxon>Gelidibacter</taxon>
    </lineage>
</organism>
<keyword evidence="1" id="KW-0802">TPR repeat</keyword>
<protein>
    <submittedName>
        <fullName evidence="2">Esterase</fullName>
    </submittedName>
</protein>
<dbReference type="PANTHER" id="PTHR48098:SF6">
    <property type="entry name" value="FERRI-BACILLIBACTIN ESTERASE BESA"/>
    <property type="match status" value="1"/>
</dbReference>
<dbReference type="Proteomes" id="UP000321734">
    <property type="component" value="Unassembled WGS sequence"/>
</dbReference>
<proteinExistence type="predicted"/>
<evidence type="ECO:0000313" key="3">
    <source>
        <dbReference type="Proteomes" id="UP000321734"/>
    </source>
</evidence>
<dbReference type="PANTHER" id="PTHR48098">
    <property type="entry name" value="ENTEROCHELIN ESTERASE-RELATED"/>
    <property type="match status" value="1"/>
</dbReference>